<evidence type="ECO:0000313" key="1">
    <source>
        <dbReference type="EMBL" id="GGG14426.1"/>
    </source>
</evidence>
<organism evidence="1 2">
    <name type="scientific">Paenibacillus aceti</name>
    <dbReference type="NCBI Taxonomy" id="1820010"/>
    <lineage>
        <taxon>Bacteria</taxon>
        <taxon>Bacillati</taxon>
        <taxon>Bacillota</taxon>
        <taxon>Bacilli</taxon>
        <taxon>Bacillales</taxon>
        <taxon>Paenibacillaceae</taxon>
        <taxon>Paenibacillus</taxon>
    </lineage>
</organism>
<accession>A0ABQ1W6V9</accession>
<proteinExistence type="predicted"/>
<dbReference type="Proteomes" id="UP000608420">
    <property type="component" value="Unassembled WGS sequence"/>
</dbReference>
<name>A0ABQ1W6V9_9BACL</name>
<dbReference type="EMBL" id="BMIW01000038">
    <property type="protein sequence ID" value="GGG14426.1"/>
    <property type="molecule type" value="Genomic_DNA"/>
</dbReference>
<sequence>MEYFRKLVPYNEFWMNCILNSAYSIATSVDPSYASAAYMNNYSYKSWGAFMDMEFITPTLEVLDYADDWDNFVLSRVIKGETPVFFEDPAQFLTELRGMISNQKWIKLNVDLFYWLPKNIAWDRFHMSHYAIVNGFDLQRKLYSALDDDIDGYGVHFIPEERVIQAFTNSWAMTEPDYELPHAYIFEIEEEPAPYQLDKSEVIDHAKRLAEELSAFSFDGLWNFKEEHKPEIDEYIRIALIGINIIENRHLGNELLFNKLIELQLIDEPLHQYVIKSTKKLKFGWKMIKQIFINKLVSEDKDIDAPLIRAKAQELLMIEQDMWSTVANEQ</sequence>
<keyword evidence="2" id="KW-1185">Reference proteome</keyword>
<protein>
    <recommendedName>
        <fullName evidence="3">Butirosin biosynthesis protein H N-terminal domain-containing protein</fullName>
    </recommendedName>
</protein>
<comment type="caution">
    <text evidence="1">The sequence shown here is derived from an EMBL/GenBank/DDBJ whole genome shotgun (WGS) entry which is preliminary data.</text>
</comment>
<gene>
    <name evidence="1" type="ORF">GCM10010913_40300</name>
</gene>
<reference evidence="2" key="1">
    <citation type="journal article" date="2019" name="Int. J. Syst. Evol. Microbiol.">
        <title>The Global Catalogue of Microorganisms (GCM) 10K type strain sequencing project: providing services to taxonomists for standard genome sequencing and annotation.</title>
        <authorList>
            <consortium name="The Broad Institute Genomics Platform"/>
            <consortium name="The Broad Institute Genome Sequencing Center for Infectious Disease"/>
            <person name="Wu L."/>
            <person name="Ma J."/>
        </authorList>
    </citation>
    <scope>NUCLEOTIDE SEQUENCE [LARGE SCALE GENOMIC DNA]</scope>
    <source>
        <strain evidence="2">CGMCC 1.15420</strain>
    </source>
</reference>
<evidence type="ECO:0000313" key="2">
    <source>
        <dbReference type="Proteomes" id="UP000608420"/>
    </source>
</evidence>
<evidence type="ECO:0008006" key="3">
    <source>
        <dbReference type="Google" id="ProtNLM"/>
    </source>
</evidence>
<dbReference type="RefSeq" id="WP_120462984.1">
    <property type="nucleotide sequence ID" value="NZ_BMIW01000038.1"/>
</dbReference>